<dbReference type="GO" id="GO:0016618">
    <property type="term" value="F:hydroxypyruvate reductase [NAD(P)H] activity"/>
    <property type="evidence" value="ECO:0007669"/>
    <property type="project" value="TreeGrafter"/>
</dbReference>
<dbReference type="InterPro" id="IPR029752">
    <property type="entry name" value="D-isomer_DH_CS1"/>
</dbReference>
<dbReference type="PANTHER" id="PTHR10996:SF281">
    <property type="entry name" value="D-ISOMER SPECIFIC 2-HYDROXYACID DEHYDROGENASE NAD-BINDING DOMAIN-CONTAINING PROTEIN-RELATED"/>
    <property type="match status" value="1"/>
</dbReference>
<dbReference type="CDD" id="cd12168">
    <property type="entry name" value="Mand_dh_like"/>
    <property type="match status" value="1"/>
</dbReference>
<dbReference type="Pfam" id="PF02826">
    <property type="entry name" value="2-Hacid_dh_C"/>
    <property type="match status" value="1"/>
</dbReference>
<dbReference type="FunFam" id="3.40.50.720:FF:000234">
    <property type="entry name" value="2-hydroxyacid dehydrogenase, putative"/>
    <property type="match status" value="1"/>
</dbReference>
<evidence type="ECO:0000256" key="1">
    <source>
        <dbReference type="ARBA" id="ARBA00023002"/>
    </source>
</evidence>
<reference evidence="7" key="2">
    <citation type="submission" date="2020-04" db="EMBL/GenBank/DDBJ databases">
        <authorList>
            <consortium name="NCBI Genome Project"/>
        </authorList>
    </citation>
    <scope>NUCLEOTIDE SEQUENCE</scope>
    <source>
        <strain evidence="7">CBS 781.70</strain>
    </source>
</reference>
<dbReference type="Proteomes" id="UP000504638">
    <property type="component" value="Unplaced"/>
</dbReference>
<dbReference type="OrthoDB" id="9991913at2759"/>
<dbReference type="GeneID" id="54414705"/>
<dbReference type="PROSITE" id="PS00671">
    <property type="entry name" value="D_2_HYDROXYACID_DH_3"/>
    <property type="match status" value="1"/>
</dbReference>
<dbReference type="GO" id="GO:0051287">
    <property type="term" value="F:NAD binding"/>
    <property type="evidence" value="ECO:0007669"/>
    <property type="project" value="InterPro"/>
</dbReference>
<dbReference type="AlphaFoldDB" id="A0A6G1FTT8"/>
<dbReference type="SUPFAM" id="SSF51735">
    <property type="entry name" value="NAD(P)-binding Rossmann-fold domains"/>
    <property type="match status" value="1"/>
</dbReference>
<comment type="similarity">
    <text evidence="2">Belongs to the D-isomer specific 2-hydroxyacid dehydrogenase family.</text>
</comment>
<keyword evidence="6" id="KW-1185">Reference proteome</keyword>
<protein>
    <recommendedName>
        <fullName evidence="8">D-mandelate dehydrogenase</fullName>
    </recommendedName>
</protein>
<organism evidence="5">
    <name type="scientific">Eremomyces bilateralis CBS 781.70</name>
    <dbReference type="NCBI Taxonomy" id="1392243"/>
    <lineage>
        <taxon>Eukaryota</taxon>
        <taxon>Fungi</taxon>
        <taxon>Dikarya</taxon>
        <taxon>Ascomycota</taxon>
        <taxon>Pezizomycotina</taxon>
        <taxon>Dothideomycetes</taxon>
        <taxon>Dothideomycetes incertae sedis</taxon>
        <taxon>Eremomycetales</taxon>
        <taxon>Eremomycetaceae</taxon>
        <taxon>Eremomyces</taxon>
    </lineage>
</organism>
<accession>A0A6G1FTT8</accession>
<keyword evidence="1 2" id="KW-0560">Oxidoreductase</keyword>
<evidence type="ECO:0008006" key="8">
    <source>
        <dbReference type="Google" id="ProtNLM"/>
    </source>
</evidence>
<dbReference type="InterPro" id="IPR006139">
    <property type="entry name" value="D-isomer_2_OHA_DH_cat_dom"/>
</dbReference>
<dbReference type="Pfam" id="PF00389">
    <property type="entry name" value="2-Hacid_dh"/>
    <property type="match status" value="1"/>
</dbReference>
<dbReference type="PANTHER" id="PTHR10996">
    <property type="entry name" value="2-HYDROXYACID DEHYDROGENASE-RELATED"/>
    <property type="match status" value="1"/>
</dbReference>
<sequence length="341" mass="38044">MESKPIILHLGDDIKWNHDLYQKLQERFEIRRSYKMDRGAFIKALKTKKFGNFVAIYRPFWNTGGEMGKWDRELISLLPNSCKISASAGAGFDWVDTKVMADHGIVYCNAASACTESVADAAIWLILSTYRLFSWSSQAARSLSVSEFVDANRNIAAISNNPSGSTLGIIGLGRIGFRVAQKAQQCFGMRIIYHDVMRMDIKKSIDAEFHSLQTMLGKADCVLIATPFNGDQLLSQEHFRMMKRGSRLVNVARGKLLDEDALIEALESGQLSAAGLDVHFNEPVLNPRLVKMRNVELLSHTAGASLESHIGFERLGMENILSFFETGKAISPVNLQMMAKF</sequence>
<proteinExistence type="inferred from homology"/>
<dbReference type="GO" id="GO:0005829">
    <property type="term" value="C:cytosol"/>
    <property type="evidence" value="ECO:0007669"/>
    <property type="project" value="TreeGrafter"/>
</dbReference>
<dbReference type="PROSITE" id="PS00065">
    <property type="entry name" value="D_2_HYDROXYACID_DH_1"/>
    <property type="match status" value="1"/>
</dbReference>
<evidence type="ECO:0000313" key="7">
    <source>
        <dbReference type="RefSeq" id="XP_033530712.1"/>
    </source>
</evidence>
<feature type="domain" description="D-isomer specific 2-hydroxyacid dehydrogenase catalytic" evidence="3">
    <location>
        <begin position="69"/>
        <end position="334"/>
    </location>
</feature>
<dbReference type="SUPFAM" id="SSF52283">
    <property type="entry name" value="Formate/glycerate dehydrogenase catalytic domain-like"/>
    <property type="match status" value="1"/>
</dbReference>
<evidence type="ECO:0000313" key="6">
    <source>
        <dbReference type="Proteomes" id="UP000504638"/>
    </source>
</evidence>
<evidence type="ECO:0000259" key="3">
    <source>
        <dbReference type="Pfam" id="PF00389"/>
    </source>
</evidence>
<reference evidence="7" key="3">
    <citation type="submission" date="2025-04" db="UniProtKB">
        <authorList>
            <consortium name="RefSeq"/>
        </authorList>
    </citation>
    <scope>IDENTIFICATION</scope>
    <source>
        <strain evidence="7">CBS 781.70</strain>
    </source>
</reference>
<evidence type="ECO:0000259" key="4">
    <source>
        <dbReference type="Pfam" id="PF02826"/>
    </source>
</evidence>
<dbReference type="InterPro" id="IPR036291">
    <property type="entry name" value="NAD(P)-bd_dom_sf"/>
</dbReference>
<dbReference type="InterPro" id="IPR006140">
    <property type="entry name" value="D-isomer_DH_NAD-bd"/>
</dbReference>
<dbReference type="Gene3D" id="3.40.50.720">
    <property type="entry name" value="NAD(P)-binding Rossmann-like Domain"/>
    <property type="match status" value="2"/>
</dbReference>
<dbReference type="InterPro" id="IPR050223">
    <property type="entry name" value="D-isomer_2-hydroxyacid_DH"/>
</dbReference>
<evidence type="ECO:0000256" key="2">
    <source>
        <dbReference type="RuleBase" id="RU003719"/>
    </source>
</evidence>
<reference evidence="5 7" key="1">
    <citation type="submission" date="2020-01" db="EMBL/GenBank/DDBJ databases">
        <authorList>
            <consortium name="DOE Joint Genome Institute"/>
            <person name="Haridas S."/>
            <person name="Albert R."/>
            <person name="Binder M."/>
            <person name="Bloem J."/>
            <person name="Labutti K."/>
            <person name="Salamov A."/>
            <person name="Andreopoulos B."/>
            <person name="Baker S.E."/>
            <person name="Barry K."/>
            <person name="Bills G."/>
            <person name="Bluhm B.H."/>
            <person name="Cannon C."/>
            <person name="Castanera R."/>
            <person name="Culley D.E."/>
            <person name="Daum C."/>
            <person name="Ezra D."/>
            <person name="Gonzalez J.B."/>
            <person name="Henrissat B."/>
            <person name="Kuo A."/>
            <person name="Liang C."/>
            <person name="Lipzen A."/>
            <person name="Lutzoni F."/>
            <person name="Magnuson J."/>
            <person name="Mondo S."/>
            <person name="Nolan M."/>
            <person name="Ohm R."/>
            <person name="Pangilinan J."/>
            <person name="Park H.-J."/>
            <person name="Ramirez L."/>
            <person name="Alfaro M."/>
            <person name="Sun H."/>
            <person name="Tritt A."/>
            <person name="Yoshinaga Y."/>
            <person name="Zwiers L.-H."/>
            <person name="Turgeon B.G."/>
            <person name="Goodwin S.B."/>
            <person name="Spatafora J.W."/>
            <person name="Crous P.W."/>
            <person name="Grigoriev I.V."/>
        </authorList>
    </citation>
    <scope>NUCLEOTIDE SEQUENCE</scope>
    <source>
        <strain evidence="5 7">CBS 781.70</strain>
    </source>
</reference>
<feature type="domain" description="D-isomer specific 2-hydroxyacid dehydrogenase NAD-binding" evidence="4">
    <location>
        <begin position="124"/>
        <end position="302"/>
    </location>
</feature>
<dbReference type="RefSeq" id="XP_033530712.1">
    <property type="nucleotide sequence ID" value="XM_033674135.1"/>
</dbReference>
<evidence type="ECO:0000313" key="5">
    <source>
        <dbReference type="EMBL" id="KAF1809081.1"/>
    </source>
</evidence>
<dbReference type="InterPro" id="IPR029753">
    <property type="entry name" value="D-isomer_DH_CS"/>
</dbReference>
<gene>
    <name evidence="5 7" type="ORF">P152DRAFT_175630</name>
</gene>
<dbReference type="EMBL" id="ML975176">
    <property type="protein sequence ID" value="KAF1809081.1"/>
    <property type="molecule type" value="Genomic_DNA"/>
</dbReference>
<dbReference type="GO" id="GO:0030267">
    <property type="term" value="F:glyoxylate reductase (NADPH) activity"/>
    <property type="evidence" value="ECO:0007669"/>
    <property type="project" value="TreeGrafter"/>
</dbReference>
<name>A0A6G1FTT8_9PEZI</name>